<evidence type="ECO:0000259" key="3">
    <source>
        <dbReference type="PROSITE" id="PS50060"/>
    </source>
</evidence>
<dbReference type="CDD" id="cd06263">
    <property type="entry name" value="MAM"/>
    <property type="match status" value="3"/>
</dbReference>
<dbReference type="InterPro" id="IPR051560">
    <property type="entry name" value="MAM_domain-containing"/>
</dbReference>
<dbReference type="GeneID" id="117350410"/>
<evidence type="ECO:0000256" key="1">
    <source>
        <dbReference type="SAM" id="MobiDB-lite"/>
    </source>
</evidence>
<dbReference type="GO" id="GO:0016020">
    <property type="term" value="C:membrane"/>
    <property type="evidence" value="ECO:0007669"/>
    <property type="project" value="InterPro"/>
</dbReference>
<protein>
    <submittedName>
        <fullName evidence="5">MAM domain-containing protein 2 isoform X2</fullName>
    </submittedName>
</protein>
<evidence type="ECO:0000313" key="5">
    <source>
        <dbReference type="RefSeq" id="XP_033780590.1"/>
    </source>
</evidence>
<gene>
    <name evidence="5" type="primary">MAMDC2</name>
</gene>
<dbReference type="Proteomes" id="UP000515159">
    <property type="component" value="Chromosome 1"/>
</dbReference>
<dbReference type="PROSITE" id="PS50060">
    <property type="entry name" value="MAM_2"/>
    <property type="match status" value="4"/>
</dbReference>
<feature type="domain" description="MAM" evidence="3">
    <location>
        <begin position="340"/>
        <end position="499"/>
    </location>
</feature>
<dbReference type="Gene3D" id="2.60.120.200">
    <property type="match status" value="4"/>
</dbReference>
<feature type="domain" description="MAM" evidence="3">
    <location>
        <begin position="1"/>
        <end position="169"/>
    </location>
</feature>
<dbReference type="InterPro" id="IPR013320">
    <property type="entry name" value="ConA-like_dom_sf"/>
</dbReference>
<dbReference type="CTD" id="256691"/>
<feature type="signal peptide" evidence="2">
    <location>
        <begin position="1"/>
        <end position="18"/>
    </location>
</feature>
<keyword evidence="2" id="KW-0732">Signal</keyword>
<keyword evidence="4" id="KW-1185">Reference proteome</keyword>
<dbReference type="PROSITE" id="PS00740">
    <property type="entry name" value="MAM_1"/>
    <property type="match status" value="1"/>
</dbReference>
<proteinExistence type="predicted"/>
<dbReference type="SUPFAM" id="SSF49899">
    <property type="entry name" value="Concanavalin A-like lectins/glucanases"/>
    <property type="match status" value="3"/>
</dbReference>
<feature type="chain" id="PRO_5028101383" evidence="2">
    <location>
        <begin position="19"/>
        <end position="555"/>
    </location>
</feature>
<sequence length="555" mass="62725">MWLLLLCLIVQGWQGAGTTELPLGSCAFEDSACAYESTFAFLPWVLNEDGHYISVDTSFGAEGEKAVLVSPDLQPEDWSCIRLIYQISGSDSITSQPSKLNVYVRPEGQSYDYLLWSSKEYSDSWLIASIDLRNTTHKFKIVLEGILGEGATASIAIFEIKLTTEYCIECDFEENHLCGYTNRWNPNVNWFVGGGNIRNSQSILPRDHTLNNEQGHYMYVDSVYIKHFQEVAQLVSPMIQTPLSGCLSFYYHLQRKNSNVFTIHTRDINGFYEEIWKMENAITGDWNLAEVDITAPYPLEVIFEVAFNGIHAGHIAIDDISFSPEYCKSQTGTLFDAAEVSCNFEDDLCNFHQDRKDGSGWNRVKVKPNLYRTGDHTTGLGYFMLANTRFTSQSGYFGRLYGPSLPGGLQYCLRFYYALHGFSKMSDSLAVYIFEENHVVQEKIWSVLESSKGIWLQAEISIYKPMPCQIVFVSWCKSFWDCGLVALDDVALSVGDCRITDMLPSPPGQCTFEKNECGYTQVRRNKSSWHKTRGETPTSYTGPKGDHTTGDTTCI</sequence>
<dbReference type="PANTHER" id="PTHR23282:SF101">
    <property type="entry name" value="MAM DOMAIN-CONTAINING PROTEIN"/>
    <property type="match status" value="1"/>
</dbReference>
<dbReference type="Pfam" id="PF00629">
    <property type="entry name" value="MAM"/>
    <property type="match status" value="3"/>
</dbReference>
<feature type="domain" description="MAM" evidence="3">
    <location>
        <begin position="168"/>
        <end position="329"/>
    </location>
</feature>
<dbReference type="SMART" id="SM00137">
    <property type="entry name" value="MAM"/>
    <property type="match status" value="3"/>
</dbReference>
<evidence type="ECO:0000313" key="4">
    <source>
        <dbReference type="Proteomes" id="UP000515159"/>
    </source>
</evidence>
<dbReference type="RefSeq" id="XP_033780590.1">
    <property type="nucleotide sequence ID" value="XM_033924699.1"/>
</dbReference>
<feature type="domain" description="MAM" evidence="3">
    <location>
        <begin position="508"/>
        <end position="555"/>
    </location>
</feature>
<feature type="region of interest" description="Disordered" evidence="1">
    <location>
        <begin position="528"/>
        <end position="555"/>
    </location>
</feature>
<accession>A0A6P8PH02</accession>
<reference evidence="5" key="1">
    <citation type="submission" date="2025-08" db="UniProtKB">
        <authorList>
            <consortium name="RefSeq"/>
        </authorList>
    </citation>
    <scope>IDENTIFICATION</scope>
</reference>
<evidence type="ECO:0000256" key="2">
    <source>
        <dbReference type="SAM" id="SignalP"/>
    </source>
</evidence>
<organism evidence="4 5">
    <name type="scientific">Geotrypetes seraphini</name>
    <name type="common">Gaboon caecilian</name>
    <name type="synonym">Caecilia seraphini</name>
    <dbReference type="NCBI Taxonomy" id="260995"/>
    <lineage>
        <taxon>Eukaryota</taxon>
        <taxon>Metazoa</taxon>
        <taxon>Chordata</taxon>
        <taxon>Craniata</taxon>
        <taxon>Vertebrata</taxon>
        <taxon>Euteleostomi</taxon>
        <taxon>Amphibia</taxon>
        <taxon>Gymnophiona</taxon>
        <taxon>Geotrypetes</taxon>
    </lineage>
</organism>
<dbReference type="AlphaFoldDB" id="A0A6P8PH02"/>
<name>A0A6P8PH02_GEOSA</name>
<dbReference type="PANTHER" id="PTHR23282">
    <property type="entry name" value="APICAL ENDOSOMAL GLYCOPROTEIN PRECURSOR"/>
    <property type="match status" value="1"/>
</dbReference>
<dbReference type="InterPro" id="IPR000998">
    <property type="entry name" value="MAM_dom"/>
</dbReference>